<evidence type="ECO:0000259" key="4">
    <source>
        <dbReference type="PROSITE" id="PS50893"/>
    </source>
</evidence>
<dbReference type="InterPro" id="IPR050093">
    <property type="entry name" value="ABC_SmlMolc_Importer"/>
</dbReference>
<dbReference type="PROSITE" id="PS50893">
    <property type="entry name" value="ABC_TRANSPORTER_2"/>
    <property type="match status" value="1"/>
</dbReference>
<evidence type="ECO:0000256" key="3">
    <source>
        <dbReference type="ARBA" id="ARBA00022840"/>
    </source>
</evidence>
<name>A0ABY2EXW0_9GAMM</name>
<comment type="caution">
    <text evidence="5">The sequence shown here is derived from an EMBL/GenBank/DDBJ whole genome shotgun (WGS) entry which is preliminary data.</text>
</comment>
<dbReference type="InterPro" id="IPR003593">
    <property type="entry name" value="AAA+_ATPase"/>
</dbReference>
<dbReference type="SUPFAM" id="SSF50331">
    <property type="entry name" value="MOP-like"/>
    <property type="match status" value="1"/>
</dbReference>
<dbReference type="Pfam" id="PF08402">
    <property type="entry name" value="TOBE_2"/>
    <property type="match status" value="1"/>
</dbReference>
<dbReference type="Gene3D" id="2.40.50.100">
    <property type="match status" value="1"/>
</dbReference>
<accession>A0ABY2EXW0</accession>
<dbReference type="EMBL" id="SODO01000007">
    <property type="protein sequence ID" value="TDW58652.1"/>
    <property type="molecule type" value="Genomic_DNA"/>
</dbReference>
<sequence>MTWNGYICVKYPVVIMSDISINNLEIQYEQNTVIKQLSLHIEQGCFFTLLGPSGCGKTTLLRTLAGFIAPASGEIRFGQQDVTRLPAHKRDIGLVFQDYALFPHHHVADNVGYGLKARGIARDELQVRVDEALEQVALSDYRDRFPAQLSGGQKQRVALARALVIKPRLLLMDEPLSNLDARLRLQMRELICRLQRESGITTVFVTHDQEEALAMSDQIAIMQSGKIEQIGTPKEVYATPANAYVADFIGSANLLPSHVQKTDAHSGNNEASQKQWVVRPEQLILRRSAHPDCQQVLVRSAQYLGHKTSYQVEWAHEGEVHQLQVDSPYPHHQIELNEGDRAYLAFPKRMHRV</sequence>
<keyword evidence="6" id="KW-1185">Reference proteome</keyword>
<dbReference type="Pfam" id="PF00005">
    <property type="entry name" value="ABC_tran"/>
    <property type="match status" value="1"/>
</dbReference>
<dbReference type="InterPro" id="IPR003439">
    <property type="entry name" value="ABC_transporter-like_ATP-bd"/>
</dbReference>
<protein>
    <submittedName>
        <fullName evidence="5">Iron(III) transport system ATP-binding protein</fullName>
    </submittedName>
</protein>
<feature type="domain" description="ABC transporter" evidence="4">
    <location>
        <begin position="19"/>
        <end position="249"/>
    </location>
</feature>
<dbReference type="Proteomes" id="UP000295058">
    <property type="component" value="Unassembled WGS sequence"/>
</dbReference>
<proteinExistence type="predicted"/>
<keyword evidence="1" id="KW-0813">Transport</keyword>
<dbReference type="InterPro" id="IPR017871">
    <property type="entry name" value="ABC_transporter-like_CS"/>
</dbReference>
<dbReference type="PANTHER" id="PTHR42781:SF4">
    <property type="entry name" value="SPERMIDINE_PUTRESCINE IMPORT ATP-BINDING PROTEIN POTA"/>
    <property type="match status" value="1"/>
</dbReference>
<reference evidence="5 6" key="1">
    <citation type="submission" date="2019-03" db="EMBL/GenBank/DDBJ databases">
        <title>Genomic Encyclopedia of Archaeal and Bacterial Type Strains, Phase II (KMG-II): from individual species to whole genera.</title>
        <authorList>
            <person name="Goeker M."/>
        </authorList>
    </citation>
    <scope>NUCLEOTIDE SEQUENCE [LARGE SCALE GENOMIC DNA]</scope>
    <source>
        <strain evidence="5 6">DSM 15594</strain>
    </source>
</reference>
<keyword evidence="3 5" id="KW-0067">ATP-binding</keyword>
<dbReference type="SUPFAM" id="SSF52540">
    <property type="entry name" value="P-loop containing nucleoside triphosphate hydrolases"/>
    <property type="match status" value="1"/>
</dbReference>
<dbReference type="InterPro" id="IPR013611">
    <property type="entry name" value="Transp-assoc_OB_typ2"/>
</dbReference>
<gene>
    <name evidence="5" type="ORF">LY04_02003</name>
</gene>
<keyword evidence="2" id="KW-0547">Nucleotide-binding</keyword>
<dbReference type="PROSITE" id="PS00211">
    <property type="entry name" value="ABC_TRANSPORTER_1"/>
    <property type="match status" value="1"/>
</dbReference>
<dbReference type="PANTHER" id="PTHR42781">
    <property type="entry name" value="SPERMIDINE/PUTRESCINE IMPORT ATP-BINDING PROTEIN POTA"/>
    <property type="match status" value="1"/>
</dbReference>
<evidence type="ECO:0000256" key="1">
    <source>
        <dbReference type="ARBA" id="ARBA00022448"/>
    </source>
</evidence>
<dbReference type="InterPro" id="IPR027417">
    <property type="entry name" value="P-loop_NTPase"/>
</dbReference>
<dbReference type="Gene3D" id="3.40.50.300">
    <property type="entry name" value="P-loop containing nucleotide triphosphate hydrolases"/>
    <property type="match status" value="1"/>
</dbReference>
<dbReference type="SMART" id="SM00382">
    <property type="entry name" value="AAA"/>
    <property type="match status" value="1"/>
</dbReference>
<evidence type="ECO:0000313" key="6">
    <source>
        <dbReference type="Proteomes" id="UP000295058"/>
    </source>
</evidence>
<organism evidence="5 6">
    <name type="scientific">Oceanimonas baumannii</name>
    <dbReference type="NCBI Taxonomy" id="129578"/>
    <lineage>
        <taxon>Bacteria</taxon>
        <taxon>Pseudomonadati</taxon>
        <taxon>Pseudomonadota</taxon>
        <taxon>Gammaproteobacteria</taxon>
        <taxon>Aeromonadales</taxon>
        <taxon>Aeromonadaceae</taxon>
        <taxon>Oceanimonas</taxon>
    </lineage>
</organism>
<dbReference type="GO" id="GO:0005524">
    <property type="term" value="F:ATP binding"/>
    <property type="evidence" value="ECO:0007669"/>
    <property type="project" value="UniProtKB-KW"/>
</dbReference>
<dbReference type="InterPro" id="IPR008995">
    <property type="entry name" value="Mo/tungstate-bd_C_term_dom"/>
</dbReference>
<evidence type="ECO:0000256" key="2">
    <source>
        <dbReference type="ARBA" id="ARBA00022741"/>
    </source>
</evidence>
<evidence type="ECO:0000313" key="5">
    <source>
        <dbReference type="EMBL" id="TDW58652.1"/>
    </source>
</evidence>